<gene>
    <name evidence="6" type="ORF">CHIRRI_LOCUS12250</name>
</gene>
<evidence type="ECO:0000313" key="7">
    <source>
        <dbReference type="Proteomes" id="UP001153620"/>
    </source>
</evidence>
<feature type="binding site" evidence="3">
    <location>
        <position position="63"/>
    </location>
    <ligand>
        <name>FAD</name>
        <dbReference type="ChEBI" id="CHEBI:57692"/>
    </ligand>
</feature>
<dbReference type="Pfam" id="PF01593">
    <property type="entry name" value="Amino_oxidase"/>
    <property type="match status" value="1"/>
</dbReference>
<dbReference type="InterPro" id="IPR002937">
    <property type="entry name" value="Amino_oxidase"/>
</dbReference>
<protein>
    <recommendedName>
        <fullName evidence="4">Amine oxidase</fullName>
        <ecNumber evidence="4">1.4.3.-</ecNumber>
    </recommendedName>
</protein>
<comment type="cofactor">
    <cofactor evidence="1 4">
        <name>FAD</name>
        <dbReference type="ChEBI" id="CHEBI:57692"/>
    </cofactor>
</comment>
<evidence type="ECO:0000259" key="5">
    <source>
        <dbReference type="Pfam" id="PF01593"/>
    </source>
</evidence>
<dbReference type="OrthoDB" id="5046242at2759"/>
<name>A0A9N9S258_9DIPT</name>
<dbReference type="GO" id="GO:0008131">
    <property type="term" value="F:primary methylamine oxidase activity"/>
    <property type="evidence" value="ECO:0007669"/>
    <property type="project" value="UniProtKB-ARBA"/>
</dbReference>
<accession>A0A9N9S258</accession>
<evidence type="ECO:0000256" key="3">
    <source>
        <dbReference type="PIRSR" id="PIRSR601613-1"/>
    </source>
</evidence>
<organism evidence="6 7">
    <name type="scientific">Chironomus riparius</name>
    <dbReference type="NCBI Taxonomy" id="315576"/>
    <lineage>
        <taxon>Eukaryota</taxon>
        <taxon>Metazoa</taxon>
        <taxon>Ecdysozoa</taxon>
        <taxon>Arthropoda</taxon>
        <taxon>Hexapoda</taxon>
        <taxon>Insecta</taxon>
        <taxon>Pterygota</taxon>
        <taxon>Neoptera</taxon>
        <taxon>Endopterygota</taxon>
        <taxon>Diptera</taxon>
        <taxon>Nematocera</taxon>
        <taxon>Chironomoidea</taxon>
        <taxon>Chironomidae</taxon>
        <taxon>Chironominae</taxon>
        <taxon>Chironomus</taxon>
    </lineage>
</organism>
<proteinExistence type="inferred from homology"/>
<keyword evidence="7" id="KW-1185">Reference proteome</keyword>
<feature type="binding site" evidence="3">
    <location>
        <begin position="83"/>
        <end position="84"/>
    </location>
    <ligand>
        <name>FAD</name>
        <dbReference type="ChEBI" id="CHEBI:57692"/>
    </ligand>
</feature>
<evidence type="ECO:0000256" key="2">
    <source>
        <dbReference type="ARBA" id="ARBA00023002"/>
    </source>
</evidence>
<keyword evidence="2 4" id="KW-0560">Oxidoreductase</keyword>
<dbReference type="Gene3D" id="3.50.50.60">
    <property type="entry name" value="FAD/NAD(P)-binding domain"/>
    <property type="match status" value="1"/>
</dbReference>
<dbReference type="InterPro" id="IPR001613">
    <property type="entry name" value="Flavin_amine_oxidase"/>
</dbReference>
<comment type="similarity">
    <text evidence="4">Belongs to the flavin monoamine oxidase family.</text>
</comment>
<keyword evidence="4" id="KW-0285">Flavoprotein</keyword>
<dbReference type="InterPro" id="IPR050281">
    <property type="entry name" value="Flavin_monoamine_oxidase"/>
</dbReference>
<dbReference type="GO" id="GO:0046592">
    <property type="term" value="F:polyamine oxidase activity"/>
    <property type="evidence" value="ECO:0007669"/>
    <property type="project" value="TreeGrafter"/>
</dbReference>
<dbReference type="AlphaFoldDB" id="A0A9N9S258"/>
<dbReference type="PANTHER" id="PTHR10742">
    <property type="entry name" value="FLAVIN MONOAMINE OXIDASE"/>
    <property type="match status" value="1"/>
</dbReference>
<feature type="binding site" evidence="3">
    <location>
        <position position="278"/>
    </location>
    <ligand>
        <name>FAD</name>
        <dbReference type="ChEBI" id="CHEBI:57692"/>
    </ligand>
</feature>
<reference evidence="6" key="2">
    <citation type="submission" date="2022-10" db="EMBL/GenBank/DDBJ databases">
        <authorList>
            <consortium name="ENA_rothamsted_submissions"/>
            <consortium name="culmorum"/>
            <person name="King R."/>
        </authorList>
    </citation>
    <scope>NUCLEOTIDE SEQUENCE</scope>
</reference>
<dbReference type="PANTHER" id="PTHR10742:SF398">
    <property type="entry name" value="AMINE OXIDASE DOMAIN-CONTAINING PROTEIN-RELATED"/>
    <property type="match status" value="1"/>
</dbReference>
<evidence type="ECO:0000256" key="4">
    <source>
        <dbReference type="RuleBase" id="RU362067"/>
    </source>
</evidence>
<sequence>MCVADNDQCHYQNNNSRCMGITRYKEVIQLLLTHFKVYRSLFLQLSTASDMDNPIIIIGSGLSGFAAARRLMDNDINNIVILEAENRIGGRINSVRFSDGIIDLGAQWVHGQKNNLIYEMTRNNFDFGTTPFEEMYSTFVLTNGTKTDQKDIRKIVDVAYKIIDDIDDLEDPQGSIGETFNKKFDKALKSSKLKNIEPSVIELMKENIERNYNGYTASNSWYDLSAKKNSEEGKASGNQYLTWKKQGFKTFFNFLTKKAPNPAQYLNIESKVQLNKKVTNIKYNTKDETSNVAVTCSDGSSYSAKHVIFTPSLGVLKKYHESLFSPALPQQKILAIKNYGFGTVGKVFLEFEHPFWLEQGKPFLAYEFLWLEQDKKEAKSTNREWMINITGIYVVDQFPNLLEVFLGGSNLNEFETFSDSKITEDCMWLLEKSLSKSLPKPKAMTRTKWLTNDNFLGAYSYGSMDAEKANIGPKDIAESILNADESPILLFAGEATDEKYPSMAHGAVRSGFRAADEIVKFYE</sequence>
<dbReference type="Proteomes" id="UP001153620">
    <property type="component" value="Chromosome 3"/>
</dbReference>
<dbReference type="PRINTS" id="PR00757">
    <property type="entry name" value="AMINEOXDASEF"/>
</dbReference>
<evidence type="ECO:0000256" key="1">
    <source>
        <dbReference type="ARBA" id="ARBA00001974"/>
    </source>
</evidence>
<dbReference type="EMBL" id="OU895879">
    <property type="protein sequence ID" value="CAG9809424.1"/>
    <property type="molecule type" value="Genomic_DNA"/>
</dbReference>
<dbReference type="SUPFAM" id="SSF54373">
    <property type="entry name" value="FAD-linked reductases, C-terminal domain"/>
    <property type="match status" value="1"/>
</dbReference>
<dbReference type="InterPro" id="IPR036188">
    <property type="entry name" value="FAD/NAD-bd_sf"/>
</dbReference>
<dbReference type="EC" id="1.4.3.-" evidence="4"/>
<feature type="domain" description="Amine oxidase" evidence="5">
    <location>
        <begin position="62"/>
        <end position="518"/>
    </location>
</feature>
<keyword evidence="4" id="KW-0274">FAD</keyword>
<reference evidence="6" key="1">
    <citation type="submission" date="2022-01" db="EMBL/GenBank/DDBJ databases">
        <authorList>
            <person name="King R."/>
        </authorList>
    </citation>
    <scope>NUCLEOTIDE SEQUENCE</scope>
</reference>
<evidence type="ECO:0000313" key="6">
    <source>
        <dbReference type="EMBL" id="CAG9809424.1"/>
    </source>
</evidence>
<dbReference type="SUPFAM" id="SSF51905">
    <property type="entry name" value="FAD/NAD(P)-binding domain"/>
    <property type="match status" value="1"/>
</dbReference>
<dbReference type="Gene3D" id="3.90.660.10">
    <property type="match status" value="1"/>
</dbReference>
<feature type="binding site" evidence="3">
    <location>
        <position position="405"/>
    </location>
    <ligand>
        <name>substrate</name>
    </ligand>
</feature>